<comment type="caution">
    <text evidence="2">The sequence shown here is derived from an EMBL/GenBank/DDBJ whole genome shotgun (WGS) entry which is preliminary data.</text>
</comment>
<sequence>MWNNIQGIPFGAPNPGDPPYQGRGRRNPTERPDALNTQNVTPGAQPPTTHYPAPGAMNGENPRHFPHRSPTSSDENGLLAEGGSLSDVIPGGNESPSNNLSGPVSVSSTRAVGVDSQPGRDNNPGFGRQVEMPNPPNYGRCAVCGKVFDGPLSSRRHYDAIQSHSPGFSLWNNDPLFPEENPNNL</sequence>
<feature type="compositionally biased region" description="Polar residues" evidence="1">
    <location>
        <begin position="35"/>
        <end position="48"/>
    </location>
</feature>
<dbReference type="GeneID" id="9823652"/>
<feature type="compositionally biased region" description="Polar residues" evidence="1">
    <location>
        <begin position="94"/>
        <end position="110"/>
    </location>
</feature>
<protein>
    <submittedName>
        <fullName evidence="2">Uncharacterized protein</fullName>
    </submittedName>
</protein>
<dbReference type="KEGG" id="crq:GCK72_015644"/>
<dbReference type="EMBL" id="WUAV01000004">
    <property type="protein sequence ID" value="KAF1759183.1"/>
    <property type="molecule type" value="Genomic_DNA"/>
</dbReference>
<accession>A0A6A5GXS0</accession>
<dbReference type="CTD" id="9823652"/>
<dbReference type="AlphaFoldDB" id="A0A6A5GXS0"/>
<reference evidence="2 3" key="1">
    <citation type="submission" date="2019-12" db="EMBL/GenBank/DDBJ databases">
        <title>Chromosome-level assembly of the Caenorhabditis remanei genome.</title>
        <authorList>
            <person name="Teterina A.A."/>
            <person name="Willis J.H."/>
            <person name="Phillips P.C."/>
        </authorList>
    </citation>
    <scope>NUCLEOTIDE SEQUENCE [LARGE SCALE GENOMIC DNA]</scope>
    <source>
        <strain evidence="2 3">PX506</strain>
        <tissue evidence="2">Whole organism</tissue>
    </source>
</reference>
<evidence type="ECO:0000313" key="2">
    <source>
        <dbReference type="EMBL" id="KAF1759183.1"/>
    </source>
</evidence>
<gene>
    <name evidence="2" type="ORF">GCK72_015644</name>
</gene>
<evidence type="ECO:0000313" key="3">
    <source>
        <dbReference type="Proteomes" id="UP000483820"/>
    </source>
</evidence>
<organism evidence="2 3">
    <name type="scientific">Caenorhabditis remanei</name>
    <name type="common">Caenorhabditis vulgaris</name>
    <dbReference type="NCBI Taxonomy" id="31234"/>
    <lineage>
        <taxon>Eukaryota</taxon>
        <taxon>Metazoa</taxon>
        <taxon>Ecdysozoa</taxon>
        <taxon>Nematoda</taxon>
        <taxon>Chromadorea</taxon>
        <taxon>Rhabditida</taxon>
        <taxon>Rhabditina</taxon>
        <taxon>Rhabditomorpha</taxon>
        <taxon>Rhabditoidea</taxon>
        <taxon>Rhabditidae</taxon>
        <taxon>Peloderinae</taxon>
        <taxon>Caenorhabditis</taxon>
    </lineage>
</organism>
<feature type="region of interest" description="Disordered" evidence="1">
    <location>
        <begin position="1"/>
        <end position="135"/>
    </location>
</feature>
<evidence type="ECO:0000256" key="1">
    <source>
        <dbReference type="SAM" id="MobiDB-lite"/>
    </source>
</evidence>
<feature type="region of interest" description="Disordered" evidence="1">
    <location>
        <begin position="164"/>
        <end position="185"/>
    </location>
</feature>
<dbReference type="RefSeq" id="XP_003090805.2">
    <property type="nucleotide sequence ID" value="XM_003090757.2"/>
</dbReference>
<proteinExistence type="predicted"/>
<dbReference type="Proteomes" id="UP000483820">
    <property type="component" value="Chromosome IV"/>
</dbReference>
<name>A0A6A5GXS0_CAERE</name>